<comment type="caution">
    <text evidence="2">The sequence shown here is derived from an EMBL/GenBank/DDBJ whole genome shotgun (WGS) entry which is preliminary data.</text>
</comment>
<reference evidence="2 3" key="1">
    <citation type="submission" date="2017-10" db="EMBL/GenBank/DDBJ databases">
        <title>Bacillus sp. nov., a halophilic bacterium isolated from a Yangshapao Lake.</title>
        <authorList>
            <person name="Wang H."/>
        </authorList>
    </citation>
    <scope>NUCLEOTIDE SEQUENCE [LARGE SCALE GENOMIC DNA]</scope>
    <source>
        <strain evidence="2 3">YSP-3</strain>
    </source>
</reference>
<keyword evidence="1" id="KW-0812">Transmembrane</keyword>
<evidence type="ECO:0000313" key="2">
    <source>
        <dbReference type="EMBL" id="PYZ97750.1"/>
    </source>
</evidence>
<sequence length="112" mass="13051">MEVTWLSLLMVSIAVFRLTHLVVYDSITEPLRNLFLTEREEEGEIFYEPREGWFRRPAGELLSCHWCTGFWVSLLLTSGFIWLPLWFGKVILFLAVAGIASIIHSAVIHYFF</sequence>
<keyword evidence="3" id="KW-1185">Reference proteome</keyword>
<dbReference type="Proteomes" id="UP000248066">
    <property type="component" value="Unassembled WGS sequence"/>
</dbReference>
<feature type="transmembrane region" description="Helical" evidence="1">
    <location>
        <begin position="91"/>
        <end position="111"/>
    </location>
</feature>
<dbReference type="EMBL" id="PDOF01000001">
    <property type="protein sequence ID" value="PYZ97750.1"/>
    <property type="molecule type" value="Genomic_DNA"/>
</dbReference>
<feature type="transmembrane region" description="Helical" evidence="1">
    <location>
        <begin position="6"/>
        <end position="24"/>
    </location>
</feature>
<feature type="transmembrane region" description="Helical" evidence="1">
    <location>
        <begin position="64"/>
        <end position="85"/>
    </location>
</feature>
<keyword evidence="1" id="KW-1133">Transmembrane helix</keyword>
<keyword evidence="1" id="KW-0472">Membrane</keyword>
<dbReference type="RefSeq" id="WP_110517148.1">
    <property type="nucleotide sequence ID" value="NZ_PDOF01000001.1"/>
</dbReference>
<dbReference type="InterPro" id="IPR010773">
    <property type="entry name" value="Mycophage_PG1_Gp7"/>
</dbReference>
<evidence type="ECO:0000313" key="3">
    <source>
        <dbReference type="Proteomes" id="UP000248066"/>
    </source>
</evidence>
<dbReference type="Pfam" id="PF07098">
    <property type="entry name" value="DUF1360"/>
    <property type="match status" value="1"/>
</dbReference>
<protein>
    <submittedName>
        <fullName evidence="2">Sporulation protein</fullName>
    </submittedName>
</protein>
<evidence type="ECO:0000256" key="1">
    <source>
        <dbReference type="SAM" id="Phobius"/>
    </source>
</evidence>
<proteinExistence type="predicted"/>
<gene>
    <name evidence="2" type="ORF">CR205_03925</name>
</gene>
<name>A0A2W0HCT3_9BACI</name>
<dbReference type="AlphaFoldDB" id="A0A2W0HCT3"/>
<organism evidence="2 3">
    <name type="scientific">Alteribacter lacisalsi</name>
    <dbReference type="NCBI Taxonomy" id="2045244"/>
    <lineage>
        <taxon>Bacteria</taxon>
        <taxon>Bacillati</taxon>
        <taxon>Bacillota</taxon>
        <taxon>Bacilli</taxon>
        <taxon>Bacillales</taxon>
        <taxon>Bacillaceae</taxon>
        <taxon>Alteribacter</taxon>
    </lineage>
</organism>
<dbReference type="OrthoDB" id="4722315at2"/>
<accession>A0A2W0HCT3</accession>